<protein>
    <submittedName>
        <fullName evidence="1">Uncharacterized protein</fullName>
    </submittedName>
</protein>
<comment type="caution">
    <text evidence="1">The sequence shown here is derived from an EMBL/GenBank/DDBJ whole genome shotgun (WGS) entry which is preliminary data.</text>
</comment>
<keyword evidence="2" id="KW-1185">Reference proteome</keyword>
<accession>A0A0L0N594</accession>
<gene>
    <name evidence="1" type="ORF">TOPH_06172</name>
</gene>
<dbReference type="Proteomes" id="UP000036947">
    <property type="component" value="Unassembled WGS sequence"/>
</dbReference>
<name>A0A0L0N594_TOLOC</name>
<evidence type="ECO:0000313" key="2">
    <source>
        <dbReference type="Proteomes" id="UP000036947"/>
    </source>
</evidence>
<dbReference type="AlphaFoldDB" id="A0A0L0N594"/>
<dbReference type="EMBL" id="LFRF01000020">
    <property type="protein sequence ID" value="KND89252.1"/>
    <property type="molecule type" value="Genomic_DNA"/>
</dbReference>
<proteinExistence type="predicted"/>
<dbReference type="OrthoDB" id="4914496at2759"/>
<sequence>MTHNDLDPRNILLSGYYPEYWEYCKALRRPTWQSGWVRDRALEKVLEPYRKELSVMWNTQEIVW</sequence>
<evidence type="ECO:0000313" key="1">
    <source>
        <dbReference type="EMBL" id="KND89252.1"/>
    </source>
</evidence>
<reference evidence="1 2" key="1">
    <citation type="journal article" date="2015" name="BMC Genomics">
        <title>The genome of the truffle-parasite Tolypocladium ophioglossoides and the evolution of antifungal peptaibiotics.</title>
        <authorList>
            <person name="Quandt C.A."/>
            <person name="Bushley K.E."/>
            <person name="Spatafora J.W."/>
        </authorList>
    </citation>
    <scope>NUCLEOTIDE SEQUENCE [LARGE SCALE GENOMIC DNA]</scope>
    <source>
        <strain evidence="1 2">CBS 100239</strain>
    </source>
</reference>
<organism evidence="1 2">
    <name type="scientific">Tolypocladium ophioglossoides (strain CBS 100239)</name>
    <name type="common">Snaketongue truffleclub</name>
    <name type="synonym">Elaphocordyceps ophioglossoides</name>
    <dbReference type="NCBI Taxonomy" id="1163406"/>
    <lineage>
        <taxon>Eukaryota</taxon>
        <taxon>Fungi</taxon>
        <taxon>Dikarya</taxon>
        <taxon>Ascomycota</taxon>
        <taxon>Pezizomycotina</taxon>
        <taxon>Sordariomycetes</taxon>
        <taxon>Hypocreomycetidae</taxon>
        <taxon>Hypocreales</taxon>
        <taxon>Ophiocordycipitaceae</taxon>
        <taxon>Tolypocladium</taxon>
    </lineage>
</organism>
<dbReference type="STRING" id="1163406.A0A0L0N594"/>